<evidence type="ECO:0000313" key="2">
    <source>
        <dbReference type="Proteomes" id="UP000190322"/>
    </source>
</evidence>
<dbReference type="EMBL" id="MUXT01000008">
    <property type="protein sequence ID" value="OOR83235.1"/>
    <property type="molecule type" value="Genomic_DNA"/>
</dbReference>
<name>A0A1S9ZIB4_9GAMM</name>
<dbReference type="AlphaFoldDB" id="A0A1S9ZIB4"/>
<dbReference type="Proteomes" id="UP000190322">
    <property type="component" value="Unassembled WGS sequence"/>
</dbReference>
<protein>
    <submittedName>
        <fullName evidence="1">Uncharacterized protein</fullName>
    </submittedName>
</protein>
<evidence type="ECO:0000313" key="1">
    <source>
        <dbReference type="EMBL" id="OOR83235.1"/>
    </source>
</evidence>
<comment type="caution">
    <text evidence="1">The sequence shown here is derived from an EMBL/GenBank/DDBJ whole genome shotgun (WGS) entry which is preliminary data.</text>
</comment>
<organism evidence="1 2">
    <name type="scientific">Moraxella canis</name>
    <dbReference type="NCBI Taxonomy" id="90239"/>
    <lineage>
        <taxon>Bacteria</taxon>
        <taxon>Pseudomonadati</taxon>
        <taxon>Pseudomonadota</taxon>
        <taxon>Gammaproteobacteria</taxon>
        <taxon>Moraxellales</taxon>
        <taxon>Moraxellaceae</taxon>
        <taxon>Moraxella</taxon>
    </lineage>
</organism>
<accession>A0A1S9ZIB4</accession>
<sequence>MLQSSLCSFAKWIFGIYTQCREKMSEYSPIKLISCFGRLYTISSVWMVVRQQYSLFFVKIKD</sequence>
<gene>
    <name evidence="1" type="ORF">B0180_06615</name>
</gene>
<reference evidence="1 2" key="1">
    <citation type="submission" date="2017-02" db="EMBL/GenBank/DDBJ databases">
        <title>Draft genome sequence of Moraxella canis CCUG 8415A type strain.</title>
        <authorList>
            <person name="Engstrom-Jakobsson H."/>
            <person name="Salva-Serra F."/>
            <person name="Thorell K."/>
            <person name="Gonzales-Siles L."/>
            <person name="Karlsson R."/>
            <person name="Boulund F."/>
            <person name="Engstrand L."/>
            <person name="Moore E."/>
        </authorList>
    </citation>
    <scope>NUCLEOTIDE SEQUENCE [LARGE SCALE GENOMIC DNA]</scope>
    <source>
        <strain evidence="1 2">CCUG 8415A</strain>
    </source>
</reference>
<proteinExistence type="predicted"/>